<dbReference type="RefSeq" id="WP_054207329.1">
    <property type="nucleotide sequence ID" value="NZ_LGSZ01000010.1"/>
</dbReference>
<proteinExistence type="predicted"/>
<name>A0A0N1F8F3_9HYPH</name>
<accession>A0A0N1F8F3</accession>
<organism evidence="1 2">
    <name type="scientific">Bosea vaviloviae</name>
    <dbReference type="NCBI Taxonomy" id="1526658"/>
    <lineage>
        <taxon>Bacteria</taxon>
        <taxon>Pseudomonadati</taxon>
        <taxon>Pseudomonadota</taxon>
        <taxon>Alphaproteobacteria</taxon>
        <taxon>Hyphomicrobiales</taxon>
        <taxon>Boseaceae</taxon>
        <taxon>Bosea</taxon>
    </lineage>
</organism>
<reference evidence="1 2" key="1">
    <citation type="submission" date="2015-07" db="EMBL/GenBank/DDBJ databases">
        <title>Whole genome sequencing of Bosea vaviloviae isolated from cave pool.</title>
        <authorList>
            <person name="Tan N.E.H."/>
            <person name="Lee Y.P."/>
            <person name="Gan H.M."/>
            <person name="Barton H."/>
            <person name="Savka M.A."/>
        </authorList>
    </citation>
    <scope>NUCLEOTIDE SEQUENCE [LARGE SCALE GENOMIC DNA]</scope>
    <source>
        <strain evidence="1 2">SD260</strain>
    </source>
</reference>
<keyword evidence="2" id="KW-1185">Reference proteome</keyword>
<dbReference type="AlphaFoldDB" id="A0A0N1F8F3"/>
<dbReference type="Proteomes" id="UP000037822">
    <property type="component" value="Unassembled WGS sequence"/>
</dbReference>
<dbReference type="PATRIC" id="fig|1526658.3.peg.1804"/>
<evidence type="ECO:0000313" key="2">
    <source>
        <dbReference type="Proteomes" id="UP000037822"/>
    </source>
</evidence>
<evidence type="ECO:0000313" key="1">
    <source>
        <dbReference type="EMBL" id="KPH82812.1"/>
    </source>
</evidence>
<comment type="caution">
    <text evidence="1">The sequence shown here is derived from an EMBL/GenBank/DDBJ whole genome shotgun (WGS) entry which is preliminary data.</text>
</comment>
<dbReference type="EMBL" id="LGSZ01000010">
    <property type="protein sequence ID" value="KPH82812.1"/>
    <property type="molecule type" value="Genomic_DNA"/>
</dbReference>
<sequence>MAAQGLFQRCCPSGKGSSAAVAFFAACAWIWTPTSARGDNDVFDVIAQVEAMPSFLPQDVGRLLGTTLSPVDPDGQLSDDLKGSGPILRDGIAITEIVLRRRKQKDGRYLTFMLFRLDGGCVNVATVESRLAPFVRIEAHPDASSRHYFLFKARPSGKLSLGMSEDDCLRWFSFEPPL</sequence>
<protein>
    <submittedName>
        <fullName evidence="1">Uncharacterized protein</fullName>
    </submittedName>
</protein>
<gene>
    <name evidence="1" type="ORF">AE618_01720</name>
</gene>
<dbReference type="OrthoDB" id="8854729at2"/>